<dbReference type="RefSeq" id="WP_067757409.1">
    <property type="nucleotide sequence ID" value="NZ_CP015772.1"/>
</dbReference>
<dbReference type="Proteomes" id="UP000077667">
    <property type="component" value="Chromosome"/>
</dbReference>
<dbReference type="OrthoDB" id="1098954at2"/>
<keyword evidence="1" id="KW-0812">Transmembrane</keyword>
<feature type="transmembrane region" description="Helical" evidence="1">
    <location>
        <begin position="118"/>
        <end position="142"/>
    </location>
</feature>
<sequence>MIVKYPFAVPLVFIWIGFLCAISFMEAWLKFRAPGITVPLGLGIGKIVFTALNKVELVLAIAIGLVIVTAKTPAWSKMNLLFALPLCLLILQKIWLLPSLNARAELAIQGVPQAPSWLHFYFVTCEILKLAGLTTFGISLFVKPT</sequence>
<dbReference type="AlphaFoldDB" id="A0A1A9I320"/>
<keyword evidence="1" id="KW-0472">Membrane</keyword>
<organism evidence="2 3">
    <name type="scientific">Niabella ginsenosidivorans</name>
    <dbReference type="NCBI Taxonomy" id="1176587"/>
    <lineage>
        <taxon>Bacteria</taxon>
        <taxon>Pseudomonadati</taxon>
        <taxon>Bacteroidota</taxon>
        <taxon>Chitinophagia</taxon>
        <taxon>Chitinophagales</taxon>
        <taxon>Chitinophagaceae</taxon>
        <taxon>Niabella</taxon>
    </lineage>
</organism>
<keyword evidence="3" id="KW-1185">Reference proteome</keyword>
<feature type="transmembrane region" description="Helical" evidence="1">
    <location>
        <begin position="80"/>
        <end position="98"/>
    </location>
</feature>
<dbReference type="STRING" id="1176587.A8C56_14480"/>
<protein>
    <recommendedName>
        <fullName evidence="4">DUF4149 domain-containing protein</fullName>
    </recommendedName>
</protein>
<keyword evidence="1" id="KW-1133">Transmembrane helix</keyword>
<dbReference type="KEGG" id="nia:A8C56_14480"/>
<dbReference type="EMBL" id="CP015772">
    <property type="protein sequence ID" value="ANH82016.1"/>
    <property type="molecule type" value="Genomic_DNA"/>
</dbReference>
<proteinExistence type="predicted"/>
<gene>
    <name evidence="2" type="ORF">A8C56_14480</name>
</gene>
<reference evidence="2 3" key="1">
    <citation type="submission" date="2016-05" db="EMBL/GenBank/DDBJ databases">
        <title>Niabella ginsenosidivorans BS26 whole genome sequencing.</title>
        <authorList>
            <person name="Im W.T."/>
            <person name="Siddiqi M.Z."/>
        </authorList>
    </citation>
    <scope>NUCLEOTIDE SEQUENCE [LARGE SCALE GENOMIC DNA]</scope>
    <source>
        <strain evidence="2 3">BS26</strain>
    </source>
</reference>
<evidence type="ECO:0000313" key="2">
    <source>
        <dbReference type="EMBL" id="ANH82016.1"/>
    </source>
</evidence>
<name>A0A1A9I320_9BACT</name>
<accession>A0A1A9I320</accession>
<feature type="transmembrane region" description="Helical" evidence="1">
    <location>
        <begin position="47"/>
        <end position="68"/>
    </location>
</feature>
<evidence type="ECO:0008006" key="4">
    <source>
        <dbReference type="Google" id="ProtNLM"/>
    </source>
</evidence>
<evidence type="ECO:0000256" key="1">
    <source>
        <dbReference type="SAM" id="Phobius"/>
    </source>
</evidence>
<evidence type="ECO:0000313" key="3">
    <source>
        <dbReference type="Proteomes" id="UP000077667"/>
    </source>
</evidence>
<feature type="transmembrane region" description="Helical" evidence="1">
    <location>
        <begin position="7"/>
        <end position="27"/>
    </location>
</feature>